<dbReference type="SMART" id="SM00448">
    <property type="entry name" value="REC"/>
    <property type="match status" value="1"/>
</dbReference>
<dbReference type="InterPro" id="IPR000700">
    <property type="entry name" value="PAS-assoc_C"/>
</dbReference>
<dbReference type="InterPro" id="IPR003594">
    <property type="entry name" value="HATPase_dom"/>
</dbReference>
<dbReference type="Pfam" id="PF13426">
    <property type="entry name" value="PAS_9"/>
    <property type="match status" value="2"/>
</dbReference>
<name>H1XTT4_CALAY</name>
<dbReference type="InterPro" id="IPR003018">
    <property type="entry name" value="GAF"/>
</dbReference>
<evidence type="ECO:0000256" key="9">
    <source>
        <dbReference type="PROSITE-ProRule" id="PRU00169"/>
    </source>
</evidence>
<gene>
    <name evidence="14" type="ORF">Cabys_1973</name>
    <name evidence="15" type="ORF">Calab_3095</name>
</gene>
<evidence type="ECO:0000259" key="12">
    <source>
        <dbReference type="PROSITE" id="PS50112"/>
    </source>
</evidence>
<dbReference type="Pfam" id="PF01590">
    <property type="entry name" value="GAF"/>
    <property type="match status" value="1"/>
</dbReference>
<dbReference type="InterPro" id="IPR036097">
    <property type="entry name" value="HisK_dim/P_sf"/>
</dbReference>
<evidence type="ECO:0000256" key="3">
    <source>
        <dbReference type="ARBA" id="ARBA00022553"/>
    </source>
</evidence>
<dbReference type="PROSITE" id="PS50112">
    <property type="entry name" value="PAS"/>
    <property type="match status" value="2"/>
</dbReference>
<dbReference type="PROSITE" id="PS50113">
    <property type="entry name" value="PAC"/>
    <property type="match status" value="1"/>
</dbReference>
<dbReference type="Pfam" id="PF00512">
    <property type="entry name" value="HisKA"/>
    <property type="match status" value="1"/>
</dbReference>
<dbReference type="Pfam" id="PF02518">
    <property type="entry name" value="HATPase_c"/>
    <property type="match status" value="1"/>
</dbReference>
<evidence type="ECO:0000256" key="2">
    <source>
        <dbReference type="ARBA" id="ARBA00012438"/>
    </source>
</evidence>
<feature type="domain" description="Histidine kinase" evidence="10">
    <location>
        <begin position="549"/>
        <end position="772"/>
    </location>
</feature>
<dbReference type="GO" id="GO:0005524">
    <property type="term" value="F:ATP binding"/>
    <property type="evidence" value="ECO:0007669"/>
    <property type="project" value="UniProtKB-KW"/>
</dbReference>
<dbReference type="KEGG" id="caby:Cabys_1973"/>
<dbReference type="GO" id="GO:0000155">
    <property type="term" value="F:phosphorelay sensor kinase activity"/>
    <property type="evidence" value="ECO:0007669"/>
    <property type="project" value="InterPro"/>
</dbReference>
<dbReference type="EMBL" id="CP018099">
    <property type="protein sequence ID" value="APF18722.1"/>
    <property type="molecule type" value="Genomic_DNA"/>
</dbReference>
<evidence type="ECO:0000256" key="1">
    <source>
        <dbReference type="ARBA" id="ARBA00000085"/>
    </source>
</evidence>
<keyword evidence="6 15" id="KW-0418">Kinase</keyword>
<dbReference type="PROSITE" id="PS50109">
    <property type="entry name" value="HIS_KIN"/>
    <property type="match status" value="1"/>
</dbReference>
<dbReference type="CDD" id="cd00156">
    <property type="entry name" value="REC"/>
    <property type="match status" value="1"/>
</dbReference>
<dbReference type="CDD" id="cd00130">
    <property type="entry name" value="PAS"/>
    <property type="match status" value="2"/>
</dbReference>
<dbReference type="PANTHER" id="PTHR43065">
    <property type="entry name" value="SENSOR HISTIDINE KINASE"/>
    <property type="match status" value="1"/>
</dbReference>
<dbReference type="InterPro" id="IPR035965">
    <property type="entry name" value="PAS-like_dom_sf"/>
</dbReference>
<dbReference type="InterPro" id="IPR000014">
    <property type="entry name" value="PAS"/>
</dbReference>
<evidence type="ECO:0000313" key="14">
    <source>
        <dbReference type="EMBL" id="APF18722.1"/>
    </source>
</evidence>
<keyword evidence="8" id="KW-0902">Two-component regulatory system</keyword>
<sequence>MEHFFLKQKTLGALQFELEELTVVAVNQRALQILNKRPEKVKGKKITTFLAGMDQIKERLHTRSREILWEGFLVNLRTPVFASVLQDGKWGVIVFVDSPAPDADNLQFLPYLRQIVGSIDYDYLALDLNGALLGMTRNLCRELGYETHQLLGKNILQTIVAEEQNDIWRLLLQNASSKISHLPMMQTRFVHRNGKRVDFILSARILYDGQKKPVGMAATCVNLAEISERIFQRKKTGMLEGIIARISSMFAQSPSYKLDDCINETLKIVGEYAGVDRSYVFLFRENLQIMDNTHEWCAPGIEPQIQNLQGLPSKLVPWWMKFLLRNEIIHIPQVSALPEEASSEKEILEEQDIQSLIVVPLTEGENLIGFIGFDSVRRAKFWAPEDINLLKIVSSVFVSSLIRKNAELSLADSERRYRTLFNIAPDLIFVLDDGGQVLSLNPAFKKITGHEIEEFLKTPFVELIVEEDRSVFKEQLEICLRGEAPPSHEFRIRGYDGEKVVDLILIPLQEKGKARVIFGIGRDVTERKILEESLRRAERLKSIGTLAGGIAHDFNNILEILLGNYTILKDALAPDSELYFSLELIRQAIERGKNLVHNLLTFASKKEPKYIVLDLNKEIMHVVELLQQTTPRAIYFDLHLSEERIWIRFDQVQIQQMILNLCLNAIDAIKAKKPQGTITIRTKVLSKEAIKSIPRLSDISHVALLEIEDDGIGIDDQTQKFLFDPFFTTKKRGTGLGLSVVFGVVKSIKGHIQIKSVPGEGSCFSFYLPMTAPAEQPVKKTVQTEKKSPVRHGSQARILLVEDDTLLSKMLTYILNRYGYRVQQIYSGRQALTYFENHADEIDLAILDYDIPELNGWELAQKILQRRVDLKIILTSGFLDPEVRERIEEHDEIKLFEKPYEPEQLLEYLIDYLDQK</sequence>
<dbReference type="eggNOG" id="COG2203">
    <property type="taxonomic scope" value="Bacteria"/>
</dbReference>
<reference evidence="15 16" key="1">
    <citation type="submission" date="2011-09" db="EMBL/GenBank/DDBJ databases">
        <title>The permanent draft genome of Caldithrix abyssi DSM 13497.</title>
        <authorList>
            <consortium name="US DOE Joint Genome Institute (JGI-PGF)"/>
            <person name="Lucas S."/>
            <person name="Han J."/>
            <person name="Lapidus A."/>
            <person name="Bruce D."/>
            <person name="Goodwin L."/>
            <person name="Pitluck S."/>
            <person name="Peters L."/>
            <person name="Kyrpides N."/>
            <person name="Mavromatis K."/>
            <person name="Ivanova N."/>
            <person name="Mikhailova N."/>
            <person name="Chertkov O."/>
            <person name="Detter J.C."/>
            <person name="Tapia R."/>
            <person name="Han C."/>
            <person name="Land M."/>
            <person name="Hauser L."/>
            <person name="Markowitz V."/>
            <person name="Cheng J.-F."/>
            <person name="Hugenholtz P."/>
            <person name="Woyke T."/>
            <person name="Wu D."/>
            <person name="Spring S."/>
            <person name="Brambilla E."/>
            <person name="Klenk H.-P."/>
            <person name="Eisen J.A."/>
        </authorList>
    </citation>
    <scope>NUCLEOTIDE SEQUENCE [LARGE SCALE GENOMIC DNA]</scope>
    <source>
        <strain evidence="15 16">DSM 13497</strain>
    </source>
</reference>
<dbReference type="PANTHER" id="PTHR43065:SF46">
    <property type="entry name" value="C4-DICARBOXYLATE TRANSPORT SENSOR PROTEIN DCTB"/>
    <property type="match status" value="1"/>
</dbReference>
<dbReference type="SMART" id="SM00065">
    <property type="entry name" value="GAF"/>
    <property type="match status" value="1"/>
</dbReference>
<dbReference type="Pfam" id="PF00989">
    <property type="entry name" value="PAS"/>
    <property type="match status" value="1"/>
</dbReference>
<dbReference type="SMART" id="SM00387">
    <property type="entry name" value="HATPase_c"/>
    <property type="match status" value="1"/>
</dbReference>
<protein>
    <recommendedName>
        <fullName evidence="2">histidine kinase</fullName>
        <ecNumber evidence="2">2.7.13.3</ecNumber>
    </recommendedName>
</protein>
<dbReference type="SUPFAM" id="SSF55781">
    <property type="entry name" value="GAF domain-like"/>
    <property type="match status" value="1"/>
</dbReference>
<feature type="domain" description="Response regulatory" evidence="11">
    <location>
        <begin position="797"/>
        <end position="913"/>
    </location>
</feature>
<dbReference type="SUPFAM" id="SSF55874">
    <property type="entry name" value="ATPase domain of HSP90 chaperone/DNA topoisomerase II/histidine kinase"/>
    <property type="match status" value="1"/>
</dbReference>
<dbReference type="SMART" id="SM00091">
    <property type="entry name" value="PAS"/>
    <property type="match status" value="3"/>
</dbReference>
<dbReference type="InterPro" id="IPR013767">
    <property type="entry name" value="PAS_fold"/>
</dbReference>
<evidence type="ECO:0000313" key="17">
    <source>
        <dbReference type="Proteomes" id="UP000183868"/>
    </source>
</evidence>
<dbReference type="Gene3D" id="3.40.50.2300">
    <property type="match status" value="1"/>
</dbReference>
<dbReference type="NCBIfam" id="TIGR00229">
    <property type="entry name" value="sensory_box"/>
    <property type="match status" value="2"/>
</dbReference>
<dbReference type="InterPro" id="IPR003661">
    <property type="entry name" value="HisK_dim/P_dom"/>
</dbReference>
<evidence type="ECO:0000256" key="5">
    <source>
        <dbReference type="ARBA" id="ARBA00022741"/>
    </source>
</evidence>
<feature type="modified residue" description="4-aspartylphosphate" evidence="9">
    <location>
        <position position="848"/>
    </location>
</feature>
<organism evidence="15 16">
    <name type="scientific">Caldithrix abyssi DSM 13497</name>
    <dbReference type="NCBI Taxonomy" id="880073"/>
    <lineage>
        <taxon>Bacteria</taxon>
        <taxon>Pseudomonadati</taxon>
        <taxon>Calditrichota</taxon>
        <taxon>Calditrichia</taxon>
        <taxon>Calditrichales</taxon>
        <taxon>Calditrichaceae</taxon>
        <taxon>Caldithrix</taxon>
    </lineage>
</organism>
<dbReference type="EMBL" id="CM001402">
    <property type="protein sequence ID" value="EHO42701.1"/>
    <property type="molecule type" value="Genomic_DNA"/>
</dbReference>
<evidence type="ECO:0000259" key="11">
    <source>
        <dbReference type="PROSITE" id="PS50110"/>
    </source>
</evidence>
<evidence type="ECO:0000256" key="8">
    <source>
        <dbReference type="ARBA" id="ARBA00023012"/>
    </source>
</evidence>
<evidence type="ECO:0000256" key="6">
    <source>
        <dbReference type="ARBA" id="ARBA00022777"/>
    </source>
</evidence>
<dbReference type="EC" id="2.7.13.3" evidence="2"/>
<dbReference type="SUPFAM" id="SSF55785">
    <property type="entry name" value="PYP-like sensor domain (PAS domain)"/>
    <property type="match status" value="2"/>
</dbReference>
<dbReference type="InParanoid" id="H1XTT4"/>
<proteinExistence type="predicted"/>
<feature type="domain" description="PAS" evidence="12">
    <location>
        <begin position="108"/>
        <end position="163"/>
    </location>
</feature>
<evidence type="ECO:0000259" key="13">
    <source>
        <dbReference type="PROSITE" id="PS50113"/>
    </source>
</evidence>
<reference evidence="14 17" key="2">
    <citation type="submission" date="2016-11" db="EMBL/GenBank/DDBJ databases">
        <title>Genomic analysis of Caldithrix abyssi and proposal of a novel bacterial phylum Caldithrichaeota.</title>
        <authorList>
            <person name="Kublanov I."/>
            <person name="Sigalova O."/>
            <person name="Gavrilov S."/>
            <person name="Lebedinsky A."/>
            <person name="Ivanova N."/>
            <person name="Daum C."/>
            <person name="Reddy T."/>
            <person name="Klenk H.P."/>
            <person name="Goker M."/>
            <person name="Reva O."/>
            <person name="Miroshnichenko M."/>
            <person name="Kyprides N."/>
            <person name="Woyke T."/>
            <person name="Gelfand M."/>
        </authorList>
    </citation>
    <scope>NUCLEOTIDE SEQUENCE [LARGE SCALE GENOMIC DNA]</scope>
    <source>
        <strain evidence="14 17">LF13</strain>
    </source>
</reference>
<dbReference type="SUPFAM" id="SSF52172">
    <property type="entry name" value="CheY-like"/>
    <property type="match status" value="1"/>
</dbReference>
<dbReference type="Pfam" id="PF00072">
    <property type="entry name" value="Response_reg"/>
    <property type="match status" value="1"/>
</dbReference>
<comment type="catalytic activity">
    <reaction evidence="1">
        <text>ATP + protein L-histidine = ADP + protein N-phospho-L-histidine.</text>
        <dbReference type="EC" id="2.7.13.3"/>
    </reaction>
</comment>
<dbReference type="InterPro" id="IPR001610">
    <property type="entry name" value="PAC"/>
</dbReference>
<dbReference type="InterPro" id="IPR004358">
    <property type="entry name" value="Sig_transdc_His_kin-like_C"/>
</dbReference>
<dbReference type="HOGENOM" id="CLU_000445_114_51_0"/>
<dbReference type="STRING" id="880073.Cabys_1973"/>
<evidence type="ECO:0000313" key="15">
    <source>
        <dbReference type="EMBL" id="EHO42701.1"/>
    </source>
</evidence>
<dbReference type="SUPFAM" id="SSF47384">
    <property type="entry name" value="Homodimeric domain of signal transducing histidine kinase"/>
    <property type="match status" value="1"/>
</dbReference>
<accession>H1XTT4</accession>
<keyword evidence="16" id="KW-1185">Reference proteome</keyword>
<dbReference type="InterPro" id="IPR029016">
    <property type="entry name" value="GAF-like_dom_sf"/>
</dbReference>
<keyword evidence="3 9" id="KW-0597">Phosphoprotein</keyword>
<dbReference type="InterPro" id="IPR005467">
    <property type="entry name" value="His_kinase_dom"/>
</dbReference>
<dbReference type="InterPro" id="IPR036890">
    <property type="entry name" value="HATPase_C_sf"/>
</dbReference>
<evidence type="ECO:0000313" key="16">
    <source>
        <dbReference type="Proteomes" id="UP000004671"/>
    </source>
</evidence>
<dbReference type="RefSeq" id="WP_006930056.1">
    <property type="nucleotide sequence ID" value="NZ_CM001402.1"/>
</dbReference>
<dbReference type="Gene3D" id="3.30.450.40">
    <property type="match status" value="1"/>
</dbReference>
<feature type="domain" description="PAC" evidence="13">
    <location>
        <begin position="486"/>
        <end position="536"/>
    </location>
</feature>
<keyword evidence="4" id="KW-0808">Transferase</keyword>
<dbReference type="InterPro" id="IPR001789">
    <property type="entry name" value="Sig_transdc_resp-reg_receiver"/>
</dbReference>
<dbReference type="GO" id="GO:0006355">
    <property type="term" value="P:regulation of DNA-templated transcription"/>
    <property type="evidence" value="ECO:0007669"/>
    <property type="project" value="InterPro"/>
</dbReference>
<dbReference type="PRINTS" id="PR00344">
    <property type="entry name" value="BCTRLSENSOR"/>
</dbReference>
<keyword evidence="5" id="KW-0547">Nucleotide-binding</keyword>
<evidence type="ECO:0000256" key="4">
    <source>
        <dbReference type="ARBA" id="ARBA00022679"/>
    </source>
</evidence>
<dbReference type="Proteomes" id="UP000183868">
    <property type="component" value="Chromosome"/>
</dbReference>
<feature type="domain" description="PAS" evidence="12">
    <location>
        <begin position="413"/>
        <end position="483"/>
    </location>
</feature>
<dbReference type="PaxDb" id="880073-Calab_3095"/>
<evidence type="ECO:0000259" key="10">
    <source>
        <dbReference type="PROSITE" id="PS50109"/>
    </source>
</evidence>
<dbReference type="SMART" id="SM00086">
    <property type="entry name" value="PAC"/>
    <property type="match status" value="2"/>
</dbReference>
<dbReference type="PROSITE" id="PS50110">
    <property type="entry name" value="RESPONSE_REGULATORY"/>
    <property type="match status" value="1"/>
</dbReference>
<dbReference type="OrthoDB" id="9781208at2"/>
<dbReference type="eggNOG" id="COG3852">
    <property type="taxonomic scope" value="Bacteria"/>
</dbReference>
<evidence type="ECO:0000256" key="7">
    <source>
        <dbReference type="ARBA" id="ARBA00022840"/>
    </source>
</evidence>
<dbReference type="Proteomes" id="UP000004671">
    <property type="component" value="Chromosome"/>
</dbReference>
<dbReference type="Gene3D" id="3.30.450.20">
    <property type="entry name" value="PAS domain"/>
    <property type="match status" value="2"/>
</dbReference>
<dbReference type="Gene3D" id="1.10.287.130">
    <property type="match status" value="1"/>
</dbReference>
<dbReference type="Gene3D" id="3.30.565.10">
    <property type="entry name" value="Histidine kinase-like ATPase, C-terminal domain"/>
    <property type="match status" value="1"/>
</dbReference>
<dbReference type="InterPro" id="IPR011006">
    <property type="entry name" value="CheY-like_superfamily"/>
</dbReference>
<keyword evidence="7" id="KW-0067">ATP-binding</keyword>
<dbReference type="AlphaFoldDB" id="H1XTT4"/>
<dbReference type="SMART" id="SM00388">
    <property type="entry name" value="HisKA"/>
    <property type="match status" value="1"/>
</dbReference>